<dbReference type="InterPro" id="IPR010255">
    <property type="entry name" value="Haem_peroxidase_sf"/>
</dbReference>
<dbReference type="GO" id="GO:0034599">
    <property type="term" value="P:cellular response to oxidative stress"/>
    <property type="evidence" value="ECO:0007669"/>
    <property type="project" value="InterPro"/>
</dbReference>
<dbReference type="PRINTS" id="PR00462">
    <property type="entry name" value="LIGNINASE"/>
</dbReference>
<feature type="domain" description="Plant heme peroxidase family profile" evidence="12">
    <location>
        <begin position="109"/>
        <end position="294"/>
    </location>
</feature>
<keyword evidence="7" id="KW-0325">Glycoprotein</keyword>
<comment type="cofactor">
    <cofactor evidence="9">
        <name>heme b</name>
        <dbReference type="ChEBI" id="CHEBI:60344"/>
    </cofactor>
    <text evidence="9">Binds 1 heme b (iron(II)-protoporphyrin IX) group per subunit.</text>
</comment>
<feature type="chain" id="PRO_5035489878" description="Peroxidase" evidence="11">
    <location>
        <begin position="21"/>
        <end position="461"/>
    </location>
</feature>
<comment type="caution">
    <text evidence="13">The sequence shown here is derived from an EMBL/GenBank/DDBJ whole genome shotgun (WGS) entry which is preliminary data.</text>
</comment>
<dbReference type="Proteomes" id="UP000812966">
    <property type="component" value="Unassembled WGS sequence"/>
</dbReference>
<evidence type="ECO:0000259" key="12">
    <source>
        <dbReference type="PROSITE" id="PS50873"/>
    </source>
</evidence>
<dbReference type="Pfam" id="PF00141">
    <property type="entry name" value="peroxidase"/>
    <property type="match status" value="1"/>
</dbReference>
<dbReference type="Gene3D" id="1.10.520.10">
    <property type="match status" value="1"/>
</dbReference>
<feature type="site" description="Transition state stabilizer" evidence="10">
    <location>
        <position position="58"/>
    </location>
</feature>
<organism evidence="13 14">
    <name type="scientific">Filobasidium floriforme</name>
    <dbReference type="NCBI Taxonomy" id="5210"/>
    <lineage>
        <taxon>Eukaryota</taxon>
        <taxon>Fungi</taxon>
        <taxon>Dikarya</taxon>
        <taxon>Basidiomycota</taxon>
        <taxon>Agaricomycotina</taxon>
        <taxon>Tremellomycetes</taxon>
        <taxon>Filobasidiales</taxon>
        <taxon>Filobasidiaceae</taxon>
        <taxon>Filobasidium</taxon>
    </lineage>
</organism>
<evidence type="ECO:0000256" key="7">
    <source>
        <dbReference type="ARBA" id="ARBA00023180"/>
    </source>
</evidence>
<keyword evidence="11" id="KW-0732">Signal</keyword>
<sequence length="461" mass="49119">MQFIKVTLLTALVTSAFTVAEPNIAALRTLMTDSRFVGLVAPCTVGGSTRTTAAEWLRTAFHDAGSYDHAAGTGGIDGSIAFETTRSENAGLFLTATINQYRTFQQEGVTLADMVVLGAITAVGACGGPVIPFHAGRLDAASAAIEGRLPLPEETTETHLQKFARMGFSPQEMVTLVACGHSIGGVHGTNTPLVTSARIAPFDSSRTVFDNAVAKEYASGQTINSLGQHFDPTAPNDPGNLARSSDSRTFSVDGNATINRYAASQDAFFTDCVSSFGRMFNDVVPAGTSLTPAIVPYTVNIGMLITLRNEKLNLQSGSARVYDMAGKYRAFEITYVNRDGSPGSNANMLFRTAVDPVSGISALKAVLTMNDGSTFSSPEGTETLKIDDTILVDQGAAFTCKHSNGGINITVAVLGPYDPKDKVEIIWDKVSDPTRTSRGESLLADYRRARPDTPYNVRRER</sequence>
<accession>A0A8K0JG55</accession>
<reference evidence="13" key="1">
    <citation type="submission" date="2020-04" db="EMBL/GenBank/DDBJ databases">
        <title>Analysis of mating type loci in Filobasidium floriforme.</title>
        <authorList>
            <person name="Nowrousian M."/>
        </authorList>
    </citation>
    <scope>NUCLEOTIDE SEQUENCE</scope>
    <source>
        <strain evidence="13">CBS 6242</strain>
    </source>
</reference>
<proteinExistence type="inferred from homology"/>
<evidence type="ECO:0000313" key="13">
    <source>
        <dbReference type="EMBL" id="KAG7527325.1"/>
    </source>
</evidence>
<keyword evidence="4 9" id="KW-0479">Metal-binding</keyword>
<dbReference type="GO" id="GO:0004601">
    <property type="term" value="F:peroxidase activity"/>
    <property type="evidence" value="ECO:0007669"/>
    <property type="project" value="UniProtKB-KW"/>
</dbReference>
<evidence type="ECO:0000256" key="10">
    <source>
        <dbReference type="PIRSR" id="PIRSR601621-3"/>
    </source>
</evidence>
<feature type="binding site" evidence="9">
    <location>
        <position position="203"/>
    </location>
    <ligand>
        <name>Ca(2+)</name>
        <dbReference type="ChEBI" id="CHEBI:29108"/>
        <label>2</label>
    </ligand>
</feature>
<feature type="binding site" evidence="9">
    <location>
        <position position="79"/>
    </location>
    <ligand>
        <name>Ca(2+)</name>
        <dbReference type="ChEBI" id="CHEBI:29108"/>
        <label>1</label>
    </ligand>
</feature>
<dbReference type="PRINTS" id="PR00458">
    <property type="entry name" value="PEROXIDASE"/>
</dbReference>
<dbReference type="InterPro" id="IPR001621">
    <property type="entry name" value="Ligninase"/>
</dbReference>
<evidence type="ECO:0000256" key="2">
    <source>
        <dbReference type="ARBA" id="ARBA00022559"/>
    </source>
</evidence>
<keyword evidence="9 11" id="KW-0106">Calcium</keyword>
<dbReference type="SUPFAM" id="SSF48113">
    <property type="entry name" value="Heme-dependent peroxidases"/>
    <property type="match status" value="1"/>
</dbReference>
<evidence type="ECO:0000256" key="11">
    <source>
        <dbReference type="RuleBase" id="RU363051"/>
    </source>
</evidence>
<dbReference type="GO" id="GO:0020037">
    <property type="term" value="F:heme binding"/>
    <property type="evidence" value="ECO:0007669"/>
    <property type="project" value="UniProtKB-UniRule"/>
</dbReference>
<keyword evidence="2 11" id="KW-0575">Peroxidase</keyword>
<keyword evidence="14" id="KW-1185">Reference proteome</keyword>
<evidence type="ECO:0000256" key="5">
    <source>
        <dbReference type="ARBA" id="ARBA00023002"/>
    </source>
</evidence>
<feature type="binding site" evidence="9">
    <location>
        <position position="75"/>
    </location>
    <ligand>
        <name>Ca(2+)</name>
        <dbReference type="ChEBI" id="CHEBI:29108"/>
        <label>1</label>
    </ligand>
</feature>
<feature type="active site" description="Proton acceptor" evidence="8">
    <location>
        <position position="62"/>
    </location>
</feature>
<evidence type="ECO:0000256" key="1">
    <source>
        <dbReference type="ARBA" id="ARBA00006089"/>
    </source>
</evidence>
<dbReference type="InterPro" id="IPR002016">
    <property type="entry name" value="Haem_peroxidase"/>
</dbReference>
<feature type="binding site" evidence="9">
    <location>
        <position position="182"/>
    </location>
    <ligand>
        <name>Ca(2+)</name>
        <dbReference type="ChEBI" id="CHEBI:29108"/>
        <label>2</label>
    </ligand>
</feature>
<comment type="similarity">
    <text evidence="1 11">Belongs to the peroxidase family. Ligninase subfamily.</text>
</comment>
<feature type="binding site" evidence="9">
    <location>
        <position position="77"/>
    </location>
    <ligand>
        <name>Ca(2+)</name>
        <dbReference type="ChEBI" id="CHEBI:29108"/>
        <label>1</label>
    </ligand>
</feature>
<gene>
    <name evidence="13" type="ORF">FFLO_07046</name>
</gene>
<dbReference type="AlphaFoldDB" id="A0A8K0JG55"/>
<evidence type="ECO:0000256" key="9">
    <source>
        <dbReference type="PIRSR" id="PIRSR601621-2"/>
    </source>
</evidence>
<protein>
    <recommendedName>
        <fullName evidence="11">Peroxidase</fullName>
        <ecNumber evidence="11">1.11.1.-</ecNumber>
    </recommendedName>
</protein>
<evidence type="ECO:0000256" key="4">
    <source>
        <dbReference type="ARBA" id="ARBA00022723"/>
    </source>
</evidence>
<evidence type="ECO:0000313" key="14">
    <source>
        <dbReference type="Proteomes" id="UP000812966"/>
    </source>
</evidence>
<keyword evidence="3 9" id="KW-0349">Heme</keyword>
<dbReference type="PANTHER" id="PTHR31356">
    <property type="entry name" value="THYLAKOID LUMENAL 29 KDA PROTEIN, CHLOROPLASTIC-RELATED"/>
    <property type="match status" value="1"/>
</dbReference>
<dbReference type="EMBL" id="JABELV010000327">
    <property type="protein sequence ID" value="KAG7527325.1"/>
    <property type="molecule type" value="Genomic_DNA"/>
</dbReference>
<comment type="cofactor">
    <cofactor evidence="9 11">
        <name>Ca(2+)</name>
        <dbReference type="ChEBI" id="CHEBI:29108"/>
    </cofactor>
    <text evidence="9 11">Binds 2 calcium ions per subunit.</text>
</comment>
<evidence type="ECO:0000256" key="6">
    <source>
        <dbReference type="ARBA" id="ARBA00023004"/>
    </source>
</evidence>
<dbReference type="PROSITE" id="PS50873">
    <property type="entry name" value="PEROXIDASE_4"/>
    <property type="match status" value="1"/>
</dbReference>
<dbReference type="GO" id="GO:0046872">
    <property type="term" value="F:metal ion binding"/>
    <property type="evidence" value="ECO:0007669"/>
    <property type="project" value="UniProtKB-UniRule"/>
</dbReference>
<keyword evidence="6 9" id="KW-0408">Iron</keyword>
<dbReference type="Gene3D" id="1.10.420.10">
    <property type="entry name" value="Peroxidase, domain 2"/>
    <property type="match status" value="1"/>
</dbReference>
<feature type="signal peptide" evidence="11">
    <location>
        <begin position="1"/>
        <end position="20"/>
    </location>
</feature>
<dbReference type="GO" id="GO:0042744">
    <property type="term" value="P:hydrogen peroxide catabolic process"/>
    <property type="evidence" value="ECO:0007669"/>
    <property type="project" value="TreeGrafter"/>
</dbReference>
<dbReference type="GO" id="GO:0000302">
    <property type="term" value="P:response to reactive oxygen species"/>
    <property type="evidence" value="ECO:0007669"/>
    <property type="project" value="TreeGrafter"/>
</dbReference>
<evidence type="ECO:0000256" key="3">
    <source>
        <dbReference type="ARBA" id="ARBA00022617"/>
    </source>
</evidence>
<feature type="binding site" evidence="9">
    <location>
        <position position="210"/>
    </location>
    <ligand>
        <name>Ca(2+)</name>
        <dbReference type="ChEBI" id="CHEBI:29108"/>
        <label>2</label>
    </ligand>
</feature>
<dbReference type="EC" id="1.11.1.-" evidence="11"/>
<dbReference type="InterPro" id="IPR044831">
    <property type="entry name" value="Ccp1-like"/>
</dbReference>
<feature type="binding site" description="axial binding residue" evidence="9">
    <location>
        <position position="181"/>
    </location>
    <ligand>
        <name>heme b</name>
        <dbReference type="ChEBI" id="CHEBI:60344"/>
    </ligand>
    <ligandPart>
        <name>Fe</name>
        <dbReference type="ChEBI" id="CHEBI:18248"/>
    </ligandPart>
</feature>
<feature type="binding site" evidence="9">
    <location>
        <position position="63"/>
    </location>
    <ligand>
        <name>Ca(2+)</name>
        <dbReference type="ChEBI" id="CHEBI:29108"/>
        <label>1</label>
    </ligand>
</feature>
<dbReference type="PANTHER" id="PTHR31356:SF53">
    <property type="entry name" value="HEME PEROXIDASE"/>
    <property type="match status" value="1"/>
</dbReference>
<evidence type="ECO:0000256" key="8">
    <source>
        <dbReference type="PIRSR" id="PIRSR601621-1"/>
    </source>
</evidence>
<name>A0A8K0JG55_9TREE</name>
<keyword evidence="5 11" id="KW-0560">Oxidoreductase</keyword>